<gene>
    <name evidence="1" type="ORF">RFULGI_LOCUS3273</name>
</gene>
<proteinExistence type="predicted"/>
<feature type="non-terminal residue" evidence="1">
    <location>
        <position position="148"/>
    </location>
</feature>
<accession>A0A9N9FA90</accession>
<name>A0A9N9FA90_9GLOM</name>
<organism evidence="1 2">
    <name type="scientific">Racocetra fulgida</name>
    <dbReference type="NCBI Taxonomy" id="60492"/>
    <lineage>
        <taxon>Eukaryota</taxon>
        <taxon>Fungi</taxon>
        <taxon>Fungi incertae sedis</taxon>
        <taxon>Mucoromycota</taxon>
        <taxon>Glomeromycotina</taxon>
        <taxon>Glomeromycetes</taxon>
        <taxon>Diversisporales</taxon>
        <taxon>Gigasporaceae</taxon>
        <taxon>Racocetra</taxon>
    </lineage>
</organism>
<dbReference type="EMBL" id="CAJVPZ010002782">
    <property type="protein sequence ID" value="CAG8519290.1"/>
    <property type="molecule type" value="Genomic_DNA"/>
</dbReference>
<comment type="caution">
    <text evidence="1">The sequence shown here is derived from an EMBL/GenBank/DDBJ whole genome shotgun (WGS) entry which is preliminary data.</text>
</comment>
<reference evidence="1" key="1">
    <citation type="submission" date="2021-06" db="EMBL/GenBank/DDBJ databases">
        <authorList>
            <person name="Kallberg Y."/>
            <person name="Tangrot J."/>
            <person name="Rosling A."/>
        </authorList>
    </citation>
    <scope>NUCLEOTIDE SEQUENCE</scope>
    <source>
        <strain evidence="1">IN212</strain>
    </source>
</reference>
<evidence type="ECO:0000313" key="2">
    <source>
        <dbReference type="Proteomes" id="UP000789396"/>
    </source>
</evidence>
<protein>
    <submittedName>
        <fullName evidence="1">5_t:CDS:1</fullName>
    </submittedName>
</protein>
<dbReference type="Proteomes" id="UP000789396">
    <property type="component" value="Unassembled WGS sequence"/>
</dbReference>
<sequence>MEFSQEVIDFSQEIVNLLQELMDFSQESVEILYDEIHKGQDLHQLSLDINIFASVNCWFTDDCHEEIRHLVVNDWCDLMTIQSLLSAKYPDQLFLTQDLANVVAQFQHEYQMKGIKEAICQHIEHKNLNQYFNLWTQDQINYNDNIVL</sequence>
<dbReference type="AlphaFoldDB" id="A0A9N9FA90"/>
<evidence type="ECO:0000313" key="1">
    <source>
        <dbReference type="EMBL" id="CAG8519290.1"/>
    </source>
</evidence>
<keyword evidence="2" id="KW-1185">Reference proteome</keyword>